<evidence type="ECO:0000259" key="2">
    <source>
        <dbReference type="Pfam" id="PF00582"/>
    </source>
</evidence>
<gene>
    <name evidence="3" type="ORF">SAMN05216410_2911</name>
</gene>
<dbReference type="STRING" id="1814289.SAMN05216410_2911"/>
<dbReference type="OrthoDB" id="5242641at2"/>
<dbReference type="InterPro" id="IPR006016">
    <property type="entry name" value="UspA"/>
</dbReference>
<dbReference type="PRINTS" id="PR01438">
    <property type="entry name" value="UNVRSLSTRESS"/>
</dbReference>
<dbReference type="InterPro" id="IPR014729">
    <property type="entry name" value="Rossmann-like_a/b/a_fold"/>
</dbReference>
<sequence>MTIVVGQALDTGDRGALALGGLLARSLATDVVVCGVLQHRWTGPTPAHAAAQREAATSFLTAARALLPAGVPATDDVRLARSVPAALHDAATEHAATTLVLGSSEDGVRGRIAVGSVADRVLHSSPVPVAIAPRGFSADGSGRLLTRVTVAVDSGPSSTEVLAMGAQMAHRAGVPLRMVTFAIRRKTMFPPEMGFDIEDSVLDAWREQAEAGQRRAVAELSGRPDAAQLAPVDESAVVSGPSWEHAVADLDWQAGDVLLMGSSSESALTKVFLGSTATKLLRAATVPVIVLPRNRNPAVR</sequence>
<dbReference type="EMBL" id="FMYH01000005">
    <property type="protein sequence ID" value="SDD13537.1"/>
    <property type="molecule type" value="Genomic_DNA"/>
</dbReference>
<reference evidence="3 4" key="1">
    <citation type="submission" date="2016-09" db="EMBL/GenBank/DDBJ databases">
        <authorList>
            <person name="Capua I."/>
            <person name="De Benedictis P."/>
            <person name="Joannis T."/>
            <person name="Lombin L.H."/>
            <person name="Cattoli G."/>
        </authorList>
    </citation>
    <scope>NUCLEOTIDE SEQUENCE [LARGE SCALE GENOMIC DNA]</scope>
    <source>
        <strain evidence="3 4">ISLP-3</strain>
    </source>
</reference>
<organism evidence="3 4">
    <name type="scientific">Sanguibacter gelidistatuariae</name>
    <dbReference type="NCBI Taxonomy" id="1814289"/>
    <lineage>
        <taxon>Bacteria</taxon>
        <taxon>Bacillati</taxon>
        <taxon>Actinomycetota</taxon>
        <taxon>Actinomycetes</taxon>
        <taxon>Micrococcales</taxon>
        <taxon>Sanguibacteraceae</taxon>
        <taxon>Sanguibacter</taxon>
    </lineage>
</organism>
<name>A0A1G6SBL9_9MICO</name>
<feature type="domain" description="UspA" evidence="2">
    <location>
        <begin position="3"/>
        <end position="132"/>
    </location>
</feature>
<dbReference type="SUPFAM" id="SSF52402">
    <property type="entry name" value="Adenine nucleotide alpha hydrolases-like"/>
    <property type="match status" value="2"/>
</dbReference>
<proteinExistence type="inferred from homology"/>
<dbReference type="CDD" id="cd00293">
    <property type="entry name" value="USP-like"/>
    <property type="match status" value="2"/>
</dbReference>
<dbReference type="Proteomes" id="UP000199039">
    <property type="component" value="Unassembled WGS sequence"/>
</dbReference>
<dbReference type="PANTHER" id="PTHR46268">
    <property type="entry name" value="STRESS RESPONSE PROTEIN NHAX"/>
    <property type="match status" value="1"/>
</dbReference>
<feature type="domain" description="UspA" evidence="2">
    <location>
        <begin position="147"/>
        <end position="292"/>
    </location>
</feature>
<evidence type="ECO:0000313" key="4">
    <source>
        <dbReference type="Proteomes" id="UP000199039"/>
    </source>
</evidence>
<dbReference type="RefSeq" id="WP_093184277.1">
    <property type="nucleotide sequence ID" value="NZ_FMYH01000005.1"/>
</dbReference>
<keyword evidence="4" id="KW-1185">Reference proteome</keyword>
<protein>
    <submittedName>
        <fullName evidence="3">Nucleotide-binding universal stress protein, UspA family</fullName>
    </submittedName>
</protein>
<evidence type="ECO:0000313" key="3">
    <source>
        <dbReference type="EMBL" id="SDD13537.1"/>
    </source>
</evidence>
<dbReference type="Gene3D" id="3.40.50.620">
    <property type="entry name" value="HUPs"/>
    <property type="match status" value="2"/>
</dbReference>
<accession>A0A1G6SBL9</accession>
<dbReference type="InterPro" id="IPR006015">
    <property type="entry name" value="Universal_stress_UspA"/>
</dbReference>
<evidence type="ECO:0000256" key="1">
    <source>
        <dbReference type="ARBA" id="ARBA00008791"/>
    </source>
</evidence>
<dbReference type="PANTHER" id="PTHR46268:SF6">
    <property type="entry name" value="UNIVERSAL STRESS PROTEIN UP12"/>
    <property type="match status" value="1"/>
</dbReference>
<dbReference type="Pfam" id="PF00582">
    <property type="entry name" value="Usp"/>
    <property type="match status" value="2"/>
</dbReference>
<comment type="similarity">
    <text evidence="1">Belongs to the universal stress protein A family.</text>
</comment>
<dbReference type="AlphaFoldDB" id="A0A1G6SBL9"/>